<dbReference type="AlphaFoldDB" id="A0AAV8RD74"/>
<dbReference type="EMBL" id="JAQQAF010000004">
    <property type="protein sequence ID" value="KAJ8493306.1"/>
    <property type="molecule type" value="Genomic_DNA"/>
</dbReference>
<reference evidence="1 2" key="1">
    <citation type="submission" date="2022-12" db="EMBL/GenBank/DDBJ databases">
        <title>Chromosome-scale assembly of the Ensete ventricosum genome.</title>
        <authorList>
            <person name="Dussert Y."/>
            <person name="Stocks J."/>
            <person name="Wendawek A."/>
            <person name="Woldeyes F."/>
            <person name="Nichols R.A."/>
            <person name="Borrell J.S."/>
        </authorList>
    </citation>
    <scope>NUCLEOTIDE SEQUENCE [LARGE SCALE GENOMIC DNA]</scope>
    <source>
        <strain evidence="2">cv. Maze</strain>
        <tissue evidence="1">Seeds</tissue>
    </source>
</reference>
<evidence type="ECO:0000313" key="2">
    <source>
        <dbReference type="Proteomes" id="UP001222027"/>
    </source>
</evidence>
<sequence>MKLADDILSQRLAFIQIPWETPSCANLCAPDVIPGLASVLSPHQSLPSISFSEVFQNNVGEVLRPTA</sequence>
<comment type="caution">
    <text evidence="1">The sequence shown here is derived from an EMBL/GenBank/DDBJ whole genome shotgun (WGS) entry which is preliminary data.</text>
</comment>
<evidence type="ECO:0000313" key="1">
    <source>
        <dbReference type="EMBL" id="KAJ8493306.1"/>
    </source>
</evidence>
<proteinExistence type="predicted"/>
<protein>
    <submittedName>
        <fullName evidence="1">Uncharacterized protein</fullName>
    </submittedName>
</protein>
<dbReference type="Proteomes" id="UP001222027">
    <property type="component" value="Unassembled WGS sequence"/>
</dbReference>
<keyword evidence="2" id="KW-1185">Reference proteome</keyword>
<organism evidence="1 2">
    <name type="scientific">Ensete ventricosum</name>
    <name type="common">Abyssinian banana</name>
    <name type="synonym">Musa ensete</name>
    <dbReference type="NCBI Taxonomy" id="4639"/>
    <lineage>
        <taxon>Eukaryota</taxon>
        <taxon>Viridiplantae</taxon>
        <taxon>Streptophyta</taxon>
        <taxon>Embryophyta</taxon>
        <taxon>Tracheophyta</taxon>
        <taxon>Spermatophyta</taxon>
        <taxon>Magnoliopsida</taxon>
        <taxon>Liliopsida</taxon>
        <taxon>Zingiberales</taxon>
        <taxon>Musaceae</taxon>
        <taxon>Ensete</taxon>
    </lineage>
</organism>
<accession>A0AAV8RD74</accession>
<name>A0AAV8RD74_ENSVE</name>
<gene>
    <name evidence="1" type="ORF">OPV22_015027</name>
</gene>